<dbReference type="CDD" id="cd06081">
    <property type="entry name" value="KOW_Spt5_1"/>
    <property type="match status" value="1"/>
</dbReference>
<keyword evidence="6" id="KW-0677">Repeat</keyword>
<dbReference type="InterPro" id="IPR036735">
    <property type="entry name" value="NGN_dom_sf"/>
</dbReference>
<comment type="similarity">
    <text evidence="2 12">Belongs to the SPT5 family.</text>
</comment>
<feature type="region of interest" description="Disordered" evidence="13">
    <location>
        <begin position="616"/>
        <end position="662"/>
    </location>
</feature>
<dbReference type="Gene3D" id="2.30.30.30">
    <property type="match status" value="3"/>
</dbReference>
<dbReference type="PANTHER" id="PTHR11125">
    <property type="entry name" value="SUPPRESSOR OF TY 5"/>
    <property type="match status" value="1"/>
</dbReference>
<dbReference type="GO" id="GO:0003746">
    <property type="term" value="F:translation elongation factor activity"/>
    <property type="evidence" value="ECO:0007669"/>
    <property type="project" value="UniProtKB-KW"/>
</dbReference>
<feature type="compositionally biased region" description="Polar residues" evidence="13">
    <location>
        <begin position="767"/>
        <end position="789"/>
    </location>
</feature>
<dbReference type="InterPro" id="IPR017071">
    <property type="entry name" value="TF_Spt5_eukaryote"/>
</dbReference>
<dbReference type="InterPro" id="IPR039385">
    <property type="entry name" value="NGN_Euk"/>
</dbReference>
<feature type="compositionally biased region" description="Polar residues" evidence="13">
    <location>
        <begin position="840"/>
        <end position="855"/>
    </location>
</feature>
<dbReference type="PANTHER" id="PTHR11125:SF7">
    <property type="entry name" value="TRANSCRIPTION ELONGATION FACTOR SPT5"/>
    <property type="match status" value="1"/>
</dbReference>
<keyword evidence="7" id="KW-0805">Transcription regulation</keyword>
<dbReference type="InterPro" id="IPR057936">
    <property type="entry name" value="KOWx_Spt5"/>
</dbReference>
<evidence type="ECO:0000313" key="17">
    <source>
        <dbReference type="EMBL" id="KAK9768889.1"/>
    </source>
</evidence>
<dbReference type="SUPFAM" id="SSF50104">
    <property type="entry name" value="Translation proteins SH3-like domain"/>
    <property type="match status" value="1"/>
</dbReference>
<keyword evidence="8" id="KW-0010">Activator</keyword>
<evidence type="ECO:0000256" key="4">
    <source>
        <dbReference type="ARBA" id="ARBA00022491"/>
    </source>
</evidence>
<dbReference type="Pfam" id="PF23037">
    <property type="entry name" value="KOWx_SPT5"/>
    <property type="match status" value="1"/>
</dbReference>
<evidence type="ECO:0000256" key="12">
    <source>
        <dbReference type="PIRNR" id="PIRNR036945"/>
    </source>
</evidence>
<evidence type="ECO:0000256" key="2">
    <source>
        <dbReference type="ARBA" id="ARBA00006956"/>
    </source>
</evidence>
<evidence type="ECO:0000256" key="1">
    <source>
        <dbReference type="ARBA" id="ARBA00004123"/>
    </source>
</evidence>
<dbReference type="Pfam" id="PF12815">
    <property type="entry name" value="CTD"/>
    <property type="match status" value="1"/>
</dbReference>
<dbReference type="Gene3D" id="3.30.70.940">
    <property type="entry name" value="NusG, N-terminal domain"/>
    <property type="match status" value="1"/>
</dbReference>
<name>A0ABR2X507_9FUNG</name>
<dbReference type="Pfam" id="PF23287">
    <property type="entry name" value="KOW7_SPT5"/>
    <property type="match status" value="1"/>
</dbReference>
<evidence type="ECO:0000259" key="15">
    <source>
        <dbReference type="SMART" id="SM00739"/>
    </source>
</evidence>
<reference evidence="17 18" key="1">
    <citation type="submission" date="2023-04" db="EMBL/GenBank/DDBJ databases">
        <title>Genome of Basidiobolus ranarum AG-B5.</title>
        <authorList>
            <person name="Stajich J.E."/>
            <person name="Carter-House D."/>
            <person name="Gryganskyi A."/>
        </authorList>
    </citation>
    <scope>NUCLEOTIDE SEQUENCE [LARGE SCALE GENOMIC DNA]</scope>
    <source>
        <strain evidence="17 18">AG-B5</strain>
    </source>
</reference>
<comment type="function">
    <text evidence="11 12">The SPT4-SPT5 complex mediates both activation and inhibition of transcription elongation, and plays a role in pre-mRNA processing. This complex seems to be important for the stability of the RNA polymerase II elongation machinery on the chromatin template but not for the inherent ability of this machinery to translocate down the gene.</text>
</comment>
<feature type="compositionally biased region" description="Polar residues" evidence="13">
    <location>
        <begin position="616"/>
        <end position="636"/>
    </location>
</feature>
<proteinExistence type="inferred from homology"/>
<sequence>MARGKRDHREEEDDDLEQDRRYDEEDEEEEEEENTRHKKKKPRNMFLDMEAEVDDDEEEDYEDDDEFGKEDGFIQEDYHEEAGDESSHRAARHRDLDRRSRKVEEIDAEEVAARLQTKYGRSNNRGVYRGDTEHVPQRFLVPSVEDPNLWMIKCKPGKERDIIMTMMKRCFDKELTDNPLQIISAFARDSLKGYVYVEARKQAHVQQAVDKITDLFAFKLTLVPIGEMVDVINVQKKEAELIPGGWVRVKRGKYAGDLAQILEIADTQESVRVKLIPRLDLTQEKTDPFGKKKSSSAPSGFRPPQKLFNPKDVEKLDRSKPVFPKPKGYFLYGSEMFKEGYLEKDMKISSLVTDFVNPTLDEITRFTNGGADDERGGLDLSTLGNTGIVAQFQPGDHVEVTEGDLINLHGVVESVENDIVTIIPQDRRLLEEHLKFPARQLRKRFAQGDHVKVINGRFSGETGLIVKVEDNVVTMLSDISLTEVTVFSKDLREAAEVTSGVSGVGSHELHDFVQLDPQTVGVITKIDRDTCRILDQNGNVRNIQPHQISASRDSRRAVAVDSQGNNIRVGDQVKEIDGEMRQGTVLHLYRFFVFLRSREILENGGVFVARTRQLLSTSSKPGQRQSSTTLNPNVLNNFAIPTAPRGRGRGRGGMMGRGRGGRDKLISQTVTVISGPYKGYLGIVKDTTDDQARVELHTSNKTINVDKTTLEIKDRSGARTSIADFYGMGARGNSQGGGRYENNYRRNDRGGHSRYGDGNATPIHPSGSRTPAWQSGSRTPAYTGYSGSRTPIHRVEMGSATPNPYAEGSHTPAWDAGSKTPGRNSSSGEGWSSWGGGTPRMSNNGWGDDWNSSSRNDSHYDNGKDLKDTSKHYSSSYDTYTTPSYDNIQTPAPTGVPSTPAPVVNTPGPSSYASSTLSAPTPAPLAPVTPAPSSYPQTPSMPSGGDFSRVHDDIHDILDQDWATRDIHVRIVSNRHTGQKYQAGNFDQQSARIRYVNRGGESCDIVLEGSNDKLSLPVDYIEPVKPNKRDKIKVMGGEFKGQVGTLIGIDGQDGIVKLEGGKDFKILNMNGLAKYAGSGSAND</sequence>
<dbReference type="InterPro" id="IPR022581">
    <property type="entry name" value="Spt5_N"/>
</dbReference>
<gene>
    <name evidence="17" type="primary">SPT5</name>
    <name evidence="17" type="ORF">K7432_000118</name>
</gene>
<feature type="compositionally biased region" description="Basic and acidic residues" evidence="13">
    <location>
        <begin position="742"/>
        <end position="755"/>
    </location>
</feature>
<evidence type="ECO:0000256" key="6">
    <source>
        <dbReference type="ARBA" id="ARBA00022737"/>
    </source>
</evidence>
<keyword evidence="17" id="KW-0648">Protein biosynthesis</keyword>
<dbReference type="Pfam" id="PF23290">
    <property type="entry name" value="KOW5_SPT5"/>
    <property type="match status" value="1"/>
</dbReference>
<dbReference type="InterPro" id="IPR024945">
    <property type="entry name" value="Spt5_C_dom"/>
</dbReference>
<evidence type="ECO:0000256" key="13">
    <source>
        <dbReference type="SAM" id="MobiDB-lite"/>
    </source>
</evidence>
<feature type="compositionally biased region" description="Pro residues" evidence="13">
    <location>
        <begin position="921"/>
        <end position="930"/>
    </location>
</feature>
<feature type="compositionally biased region" description="Acidic residues" evidence="13">
    <location>
        <begin position="24"/>
        <end position="33"/>
    </location>
</feature>
<evidence type="ECO:0000256" key="10">
    <source>
        <dbReference type="ARBA" id="ARBA00023242"/>
    </source>
</evidence>
<dbReference type="Pfam" id="PF23284">
    <property type="entry name" value="KOW2_Spt5"/>
    <property type="match status" value="1"/>
</dbReference>
<comment type="caution">
    <text evidence="17">The sequence shown here is derived from an EMBL/GenBank/DDBJ whole genome shotgun (WGS) entry which is preliminary data.</text>
</comment>
<dbReference type="PIRSF" id="PIRSF036945">
    <property type="entry name" value="Spt5"/>
    <property type="match status" value="1"/>
</dbReference>
<feature type="region of interest" description="Disordered" evidence="13">
    <location>
        <begin position="285"/>
        <end position="310"/>
    </location>
</feature>
<accession>A0ABR2X507</accession>
<evidence type="ECO:0000256" key="11">
    <source>
        <dbReference type="ARBA" id="ARBA00024691"/>
    </source>
</evidence>
<dbReference type="SMART" id="SM01104">
    <property type="entry name" value="CTD"/>
    <property type="match status" value="1"/>
</dbReference>
<keyword evidence="5" id="KW-0597">Phosphoprotein</keyword>
<keyword evidence="10 12" id="KW-0539">Nucleus</keyword>
<dbReference type="CDD" id="cd09888">
    <property type="entry name" value="NGN_Euk"/>
    <property type="match status" value="1"/>
</dbReference>
<dbReference type="InterPro" id="IPR039659">
    <property type="entry name" value="SPT5"/>
</dbReference>
<dbReference type="InterPro" id="IPR005100">
    <property type="entry name" value="NGN-domain"/>
</dbReference>
<evidence type="ECO:0000313" key="18">
    <source>
        <dbReference type="Proteomes" id="UP001479436"/>
    </source>
</evidence>
<feature type="domain" description="NusG-like N-terminal" evidence="14">
    <location>
        <begin position="146"/>
        <end position="235"/>
    </location>
</feature>
<dbReference type="InterPro" id="IPR041976">
    <property type="entry name" value="KOW_Spt5_3"/>
</dbReference>
<feature type="domain" description="KOW" evidence="15">
    <location>
        <begin position="391"/>
        <end position="418"/>
    </location>
</feature>
<dbReference type="Proteomes" id="UP001479436">
    <property type="component" value="Unassembled WGS sequence"/>
</dbReference>
<feature type="domain" description="KOW" evidence="15">
    <location>
        <begin position="663"/>
        <end position="690"/>
    </location>
</feature>
<dbReference type="InterPro" id="IPR041973">
    <property type="entry name" value="KOW_Spt5_1"/>
</dbReference>
<evidence type="ECO:0000259" key="16">
    <source>
        <dbReference type="SMART" id="SM01104"/>
    </source>
</evidence>
<feature type="region of interest" description="Disordered" evidence="13">
    <location>
        <begin position="1"/>
        <end position="100"/>
    </location>
</feature>
<dbReference type="InterPro" id="IPR057934">
    <property type="entry name" value="KOW_Spt5_7"/>
</dbReference>
<organism evidence="17 18">
    <name type="scientific">Basidiobolus ranarum</name>
    <dbReference type="NCBI Taxonomy" id="34480"/>
    <lineage>
        <taxon>Eukaryota</taxon>
        <taxon>Fungi</taxon>
        <taxon>Fungi incertae sedis</taxon>
        <taxon>Zoopagomycota</taxon>
        <taxon>Entomophthoromycotina</taxon>
        <taxon>Basidiobolomycetes</taxon>
        <taxon>Basidiobolales</taxon>
        <taxon>Basidiobolaceae</taxon>
        <taxon>Basidiobolus</taxon>
    </lineage>
</organism>
<keyword evidence="18" id="KW-1185">Reference proteome</keyword>
<evidence type="ECO:0000256" key="5">
    <source>
        <dbReference type="ARBA" id="ARBA00022553"/>
    </source>
</evidence>
<dbReference type="EMBL" id="JASJQH010000002">
    <property type="protein sequence ID" value="KAK9768889.1"/>
    <property type="molecule type" value="Genomic_DNA"/>
</dbReference>
<dbReference type="InterPro" id="IPR005824">
    <property type="entry name" value="KOW"/>
</dbReference>
<feature type="compositionally biased region" description="Basic and acidic residues" evidence="13">
    <location>
        <begin position="856"/>
        <end position="871"/>
    </location>
</feature>
<feature type="compositionally biased region" description="Low complexity" evidence="13">
    <location>
        <begin position="872"/>
        <end position="886"/>
    </location>
</feature>
<evidence type="ECO:0000256" key="7">
    <source>
        <dbReference type="ARBA" id="ARBA00023015"/>
    </source>
</evidence>
<protein>
    <recommendedName>
        <fullName evidence="3 12">Transcription elongation factor SPT5</fullName>
    </recommendedName>
</protein>
<dbReference type="Pfam" id="PF11942">
    <property type="entry name" value="Spt5_N"/>
    <property type="match status" value="1"/>
</dbReference>
<feature type="compositionally biased region" description="Low complexity" evidence="13">
    <location>
        <begin position="909"/>
        <end position="920"/>
    </location>
</feature>
<dbReference type="InterPro" id="IPR041977">
    <property type="entry name" value="KOW_Spt5_4"/>
</dbReference>
<dbReference type="CDD" id="cd06084">
    <property type="entry name" value="KOW_Spt5_4"/>
    <property type="match status" value="1"/>
</dbReference>
<dbReference type="Pfam" id="PF23042">
    <property type="entry name" value="KOW1_SPT5"/>
    <property type="match status" value="1"/>
</dbReference>
<feature type="domain" description="KOW" evidence="15">
    <location>
        <begin position="240"/>
        <end position="267"/>
    </location>
</feature>
<evidence type="ECO:0000256" key="9">
    <source>
        <dbReference type="ARBA" id="ARBA00023163"/>
    </source>
</evidence>
<evidence type="ECO:0000256" key="8">
    <source>
        <dbReference type="ARBA" id="ARBA00023159"/>
    </source>
</evidence>
<dbReference type="Pfam" id="PF23291">
    <property type="entry name" value="KOW4_SPT5"/>
    <property type="match status" value="1"/>
</dbReference>
<feature type="domain" description="KOW" evidence="15">
    <location>
        <begin position="1025"/>
        <end position="1052"/>
    </location>
</feature>
<feature type="compositionally biased region" description="Basic and acidic residues" evidence="13">
    <location>
        <begin position="69"/>
        <end position="100"/>
    </location>
</feature>
<dbReference type="InterPro" id="IPR014722">
    <property type="entry name" value="Rib_uL2_dom2"/>
</dbReference>
<keyword evidence="9 12" id="KW-0804">Transcription</keyword>
<dbReference type="InterPro" id="IPR008991">
    <property type="entry name" value="Translation_prot_SH3-like_sf"/>
</dbReference>
<dbReference type="CDD" id="cd06082">
    <property type="entry name" value="KOW_Spt5_2"/>
    <property type="match status" value="1"/>
</dbReference>
<feature type="region of interest" description="Disordered" evidence="13">
    <location>
        <begin position="730"/>
        <end position="947"/>
    </location>
</feature>
<dbReference type="SMART" id="SM00739">
    <property type="entry name" value="KOW"/>
    <property type="match status" value="6"/>
</dbReference>
<dbReference type="CDD" id="cd06085">
    <property type="entry name" value="KOW_Spt5_5"/>
    <property type="match status" value="1"/>
</dbReference>
<dbReference type="CDD" id="cd06086">
    <property type="entry name" value="KOW_Spt5_6"/>
    <property type="match status" value="1"/>
</dbReference>
<dbReference type="InterPro" id="IPR006645">
    <property type="entry name" value="NGN-like_dom"/>
</dbReference>
<comment type="subcellular location">
    <subcellularLocation>
        <location evidence="1 12">Nucleus</location>
    </subcellularLocation>
</comment>
<feature type="domain" description="KOW" evidence="15">
    <location>
        <begin position="566"/>
        <end position="591"/>
    </location>
</feature>
<feature type="domain" description="KOW" evidence="15">
    <location>
        <begin position="444"/>
        <end position="471"/>
    </location>
</feature>
<dbReference type="InterPro" id="IPR041978">
    <property type="entry name" value="KOW_Spt5_5"/>
</dbReference>
<keyword evidence="4" id="KW-0678">Repressor</keyword>
<dbReference type="CDD" id="cd06083">
    <property type="entry name" value="KOW_Spt5_3"/>
    <property type="match status" value="1"/>
</dbReference>
<dbReference type="SMART" id="SM00738">
    <property type="entry name" value="NGN"/>
    <property type="match status" value="1"/>
</dbReference>
<dbReference type="Pfam" id="PF03439">
    <property type="entry name" value="Spt5-NGN"/>
    <property type="match status" value="1"/>
</dbReference>
<evidence type="ECO:0000259" key="14">
    <source>
        <dbReference type="SMART" id="SM00738"/>
    </source>
</evidence>
<dbReference type="Pfam" id="PF00467">
    <property type="entry name" value="KOW"/>
    <property type="match status" value="1"/>
</dbReference>
<evidence type="ECO:0000256" key="3">
    <source>
        <dbReference type="ARBA" id="ARBA00020181"/>
    </source>
</evidence>
<dbReference type="InterPro" id="IPR041975">
    <property type="entry name" value="KOW_Spt5_2"/>
</dbReference>
<keyword evidence="17" id="KW-0251">Elongation factor</keyword>
<feature type="domain" description="Spt5 C-terminal" evidence="16">
    <location>
        <begin position="758"/>
        <end position="922"/>
    </location>
</feature>
<feature type="compositionally biased region" description="Acidic residues" evidence="13">
    <location>
        <begin position="49"/>
        <end position="68"/>
    </location>
</feature>